<reference evidence="1" key="1">
    <citation type="submission" date="2022-03" db="EMBL/GenBank/DDBJ databases">
        <authorList>
            <person name="Sayadi A."/>
        </authorList>
    </citation>
    <scope>NUCLEOTIDE SEQUENCE</scope>
</reference>
<dbReference type="AlphaFoldDB" id="A0A9P0Q3H2"/>
<gene>
    <name evidence="1" type="ORF">ACAOBT_LOCUS30404</name>
</gene>
<accession>A0A9P0Q3H2</accession>
<comment type="caution">
    <text evidence="1">The sequence shown here is derived from an EMBL/GenBank/DDBJ whole genome shotgun (WGS) entry which is preliminary data.</text>
</comment>
<evidence type="ECO:0000313" key="2">
    <source>
        <dbReference type="Proteomes" id="UP001152888"/>
    </source>
</evidence>
<protein>
    <submittedName>
        <fullName evidence="1">Uncharacterized protein</fullName>
    </submittedName>
</protein>
<sequence>MLRMILQSRLSSPHASLGIDSFLRSSASNNSLREHKAFQTSS</sequence>
<dbReference type="Proteomes" id="UP001152888">
    <property type="component" value="Unassembled WGS sequence"/>
</dbReference>
<dbReference type="EMBL" id="CAKOFQ010007828">
    <property type="protein sequence ID" value="CAH2008701.1"/>
    <property type="molecule type" value="Genomic_DNA"/>
</dbReference>
<proteinExistence type="predicted"/>
<organism evidence="1 2">
    <name type="scientific">Acanthoscelides obtectus</name>
    <name type="common">Bean weevil</name>
    <name type="synonym">Bruchus obtectus</name>
    <dbReference type="NCBI Taxonomy" id="200917"/>
    <lineage>
        <taxon>Eukaryota</taxon>
        <taxon>Metazoa</taxon>
        <taxon>Ecdysozoa</taxon>
        <taxon>Arthropoda</taxon>
        <taxon>Hexapoda</taxon>
        <taxon>Insecta</taxon>
        <taxon>Pterygota</taxon>
        <taxon>Neoptera</taxon>
        <taxon>Endopterygota</taxon>
        <taxon>Coleoptera</taxon>
        <taxon>Polyphaga</taxon>
        <taxon>Cucujiformia</taxon>
        <taxon>Chrysomeloidea</taxon>
        <taxon>Chrysomelidae</taxon>
        <taxon>Bruchinae</taxon>
        <taxon>Bruchini</taxon>
        <taxon>Acanthoscelides</taxon>
    </lineage>
</organism>
<name>A0A9P0Q3H2_ACAOB</name>
<keyword evidence="2" id="KW-1185">Reference proteome</keyword>
<evidence type="ECO:0000313" key="1">
    <source>
        <dbReference type="EMBL" id="CAH2008701.1"/>
    </source>
</evidence>